<sequence>MSKFDLARALAGEPVRLRNGCKAFVLHRLSSEEIYILDDTFCPPYELVGYRLADDGQFEGTHCWTLNGQSYGEKSGDIEECFEIVGMWDVYNTVRVELPKPLDDVELNQRVYFITAKGICSQVYQETESDLLMLEDARFFATREDAQAWEDLAKRVRDM</sequence>
<evidence type="ECO:0000313" key="2">
    <source>
        <dbReference type="Proteomes" id="UP001145481"/>
    </source>
</evidence>
<dbReference type="RefSeq" id="WP_151248782.1">
    <property type="nucleotide sequence ID" value="NZ_JADMLJ010000004.1"/>
</dbReference>
<dbReference type="EMBL" id="JANJHC010000006">
    <property type="protein sequence ID" value="MDA5622700.1"/>
    <property type="molecule type" value="Genomic_DNA"/>
</dbReference>
<comment type="caution">
    <text evidence="1">The sequence shown here is derived from an EMBL/GenBank/DDBJ whole genome shotgun (WGS) entry which is preliminary data.</text>
</comment>
<reference evidence="1" key="1">
    <citation type="submission" date="2022-07" db="EMBL/GenBank/DDBJ databases">
        <title>Genome-based characterization of novel serogroup A variants of Pasteurella multocida.</title>
        <authorList>
            <person name="Prajapati A."/>
            <person name="Yogisharadhya R."/>
            <person name="Mohanty N."/>
            <person name="Chanda M."/>
            <person name="Mendem S.K."/>
            <person name="Siddaramappa S."/>
            <person name="Shivachandra S.B."/>
        </authorList>
    </citation>
    <scope>NUCLEOTIDE SEQUENCE</scope>
    <source>
        <strain evidence="1">NIVEDIPm19</strain>
    </source>
</reference>
<name>A0A9X3ZL22_PASMD</name>
<protein>
    <submittedName>
        <fullName evidence="1">Uncharacterized protein</fullName>
    </submittedName>
</protein>
<dbReference type="AlphaFoldDB" id="A0A9X3ZL22"/>
<accession>A0A9X3ZL22</accession>
<gene>
    <name evidence="1" type="ORF">NM948_03945</name>
</gene>
<organism evidence="1 2">
    <name type="scientific">Pasteurella multocida</name>
    <dbReference type="NCBI Taxonomy" id="747"/>
    <lineage>
        <taxon>Bacteria</taxon>
        <taxon>Pseudomonadati</taxon>
        <taxon>Pseudomonadota</taxon>
        <taxon>Gammaproteobacteria</taxon>
        <taxon>Pasteurellales</taxon>
        <taxon>Pasteurellaceae</taxon>
        <taxon>Pasteurella</taxon>
    </lineage>
</organism>
<evidence type="ECO:0000313" key="1">
    <source>
        <dbReference type="EMBL" id="MDA5622700.1"/>
    </source>
</evidence>
<proteinExistence type="predicted"/>
<dbReference type="Proteomes" id="UP001145481">
    <property type="component" value="Unassembled WGS sequence"/>
</dbReference>